<dbReference type="Gene3D" id="3.30.160.60">
    <property type="entry name" value="Classic Zinc Finger"/>
    <property type="match status" value="6"/>
</dbReference>
<dbReference type="SMART" id="SM00355">
    <property type="entry name" value="ZnF_C2H2"/>
    <property type="match status" value="9"/>
</dbReference>
<feature type="compositionally biased region" description="Basic and acidic residues" evidence="8">
    <location>
        <begin position="2134"/>
        <end position="2143"/>
    </location>
</feature>
<dbReference type="FunFam" id="3.30.160.60:FF:000630">
    <property type="entry name" value="Zinc finger protein 180"/>
    <property type="match status" value="1"/>
</dbReference>
<dbReference type="GO" id="GO:0008270">
    <property type="term" value="F:zinc ion binding"/>
    <property type="evidence" value="ECO:0007669"/>
    <property type="project" value="UniProtKB-KW"/>
</dbReference>
<feature type="compositionally biased region" description="Basic and acidic residues" evidence="8">
    <location>
        <begin position="759"/>
        <end position="768"/>
    </location>
</feature>
<feature type="region of interest" description="Disordered" evidence="8">
    <location>
        <begin position="300"/>
        <end position="394"/>
    </location>
</feature>
<feature type="domain" description="C2H2-type" evidence="9">
    <location>
        <begin position="1803"/>
        <end position="1830"/>
    </location>
</feature>
<feature type="compositionally biased region" description="Polar residues" evidence="8">
    <location>
        <begin position="2308"/>
        <end position="2319"/>
    </location>
</feature>
<evidence type="ECO:0000256" key="7">
    <source>
        <dbReference type="PROSITE-ProRule" id="PRU00042"/>
    </source>
</evidence>
<feature type="compositionally biased region" description="Polar residues" evidence="8">
    <location>
        <begin position="740"/>
        <end position="756"/>
    </location>
</feature>
<keyword evidence="4 7" id="KW-0863">Zinc-finger</keyword>
<feature type="compositionally biased region" description="Basic residues" evidence="8">
    <location>
        <begin position="2264"/>
        <end position="2278"/>
    </location>
</feature>
<feature type="compositionally biased region" description="Basic and acidic residues" evidence="8">
    <location>
        <begin position="2234"/>
        <end position="2248"/>
    </location>
</feature>
<accession>A0ABD0KHD5</accession>
<evidence type="ECO:0000256" key="6">
    <source>
        <dbReference type="ARBA" id="ARBA00023242"/>
    </source>
</evidence>
<evidence type="ECO:0000313" key="10">
    <source>
        <dbReference type="EMBL" id="KAK7486462.1"/>
    </source>
</evidence>
<feature type="region of interest" description="Disordered" evidence="8">
    <location>
        <begin position="593"/>
        <end position="633"/>
    </location>
</feature>
<dbReference type="PROSITE" id="PS50157">
    <property type="entry name" value="ZINC_FINGER_C2H2_2"/>
    <property type="match status" value="7"/>
</dbReference>
<feature type="region of interest" description="Disordered" evidence="8">
    <location>
        <begin position="782"/>
        <end position="835"/>
    </location>
</feature>
<keyword evidence="11" id="KW-1185">Reference proteome</keyword>
<feature type="compositionally biased region" description="Basic residues" evidence="8">
    <location>
        <begin position="1309"/>
        <end position="1319"/>
    </location>
</feature>
<organism evidence="10 11">
    <name type="scientific">Batillaria attramentaria</name>
    <dbReference type="NCBI Taxonomy" id="370345"/>
    <lineage>
        <taxon>Eukaryota</taxon>
        <taxon>Metazoa</taxon>
        <taxon>Spiralia</taxon>
        <taxon>Lophotrochozoa</taxon>
        <taxon>Mollusca</taxon>
        <taxon>Gastropoda</taxon>
        <taxon>Caenogastropoda</taxon>
        <taxon>Sorbeoconcha</taxon>
        <taxon>Cerithioidea</taxon>
        <taxon>Batillariidae</taxon>
        <taxon>Batillaria</taxon>
    </lineage>
</organism>
<feature type="compositionally biased region" description="Polar residues" evidence="8">
    <location>
        <begin position="203"/>
        <end position="212"/>
    </location>
</feature>
<keyword evidence="5" id="KW-0862">Zinc</keyword>
<feature type="domain" description="C2H2-type" evidence="9">
    <location>
        <begin position="1850"/>
        <end position="1877"/>
    </location>
</feature>
<feature type="region of interest" description="Disordered" evidence="8">
    <location>
        <begin position="1"/>
        <end position="43"/>
    </location>
</feature>
<feature type="compositionally biased region" description="Basic and acidic residues" evidence="8">
    <location>
        <begin position="2008"/>
        <end position="2020"/>
    </location>
</feature>
<feature type="compositionally biased region" description="Basic and acidic residues" evidence="8">
    <location>
        <begin position="352"/>
        <end position="366"/>
    </location>
</feature>
<reference evidence="10 11" key="1">
    <citation type="journal article" date="2023" name="Sci. Data">
        <title>Genome assembly of the Korean intertidal mud-creeper Batillaria attramentaria.</title>
        <authorList>
            <person name="Patra A.K."/>
            <person name="Ho P.T."/>
            <person name="Jun S."/>
            <person name="Lee S.J."/>
            <person name="Kim Y."/>
            <person name="Won Y.J."/>
        </authorList>
    </citation>
    <scope>NUCLEOTIDE SEQUENCE [LARGE SCALE GENOMIC DNA]</scope>
    <source>
        <strain evidence="10">Wonlab-2016</strain>
    </source>
</reference>
<evidence type="ECO:0000313" key="11">
    <source>
        <dbReference type="Proteomes" id="UP001519460"/>
    </source>
</evidence>
<dbReference type="EMBL" id="JACVVK020000178">
    <property type="protein sequence ID" value="KAK7486462.1"/>
    <property type="molecule type" value="Genomic_DNA"/>
</dbReference>
<feature type="compositionally biased region" description="Basic residues" evidence="8">
    <location>
        <begin position="980"/>
        <end position="989"/>
    </location>
</feature>
<feature type="compositionally biased region" description="Basic and acidic residues" evidence="8">
    <location>
        <begin position="600"/>
        <end position="619"/>
    </location>
</feature>
<feature type="compositionally biased region" description="Basic and acidic residues" evidence="8">
    <location>
        <begin position="1273"/>
        <end position="1282"/>
    </location>
</feature>
<feature type="region of interest" description="Disordered" evidence="8">
    <location>
        <begin position="1088"/>
        <end position="1163"/>
    </location>
</feature>
<feature type="compositionally biased region" description="Polar residues" evidence="8">
    <location>
        <begin position="1517"/>
        <end position="1527"/>
    </location>
</feature>
<keyword evidence="3" id="KW-0677">Repeat</keyword>
<feature type="domain" description="C2H2-type" evidence="9">
    <location>
        <begin position="1878"/>
        <end position="1905"/>
    </location>
</feature>
<feature type="compositionally biased region" description="Basic and acidic residues" evidence="8">
    <location>
        <begin position="806"/>
        <end position="816"/>
    </location>
</feature>
<feature type="compositionally biased region" description="Basic and acidic residues" evidence="8">
    <location>
        <begin position="300"/>
        <end position="311"/>
    </location>
</feature>
<feature type="compositionally biased region" description="Basic and acidic residues" evidence="8">
    <location>
        <begin position="141"/>
        <end position="152"/>
    </location>
</feature>
<comment type="subcellular location">
    <subcellularLocation>
        <location evidence="1">Nucleus</location>
    </subcellularLocation>
</comment>
<evidence type="ECO:0000256" key="3">
    <source>
        <dbReference type="ARBA" id="ARBA00022737"/>
    </source>
</evidence>
<feature type="compositionally biased region" description="Polar residues" evidence="8">
    <location>
        <begin position="1243"/>
        <end position="1252"/>
    </location>
</feature>
<feature type="region of interest" description="Disordered" evidence="8">
    <location>
        <begin position="740"/>
        <end position="768"/>
    </location>
</feature>
<dbReference type="SUPFAM" id="SSF57667">
    <property type="entry name" value="beta-beta-alpha zinc fingers"/>
    <property type="match status" value="3"/>
</dbReference>
<dbReference type="Pfam" id="PF00096">
    <property type="entry name" value="zf-C2H2"/>
    <property type="match status" value="1"/>
</dbReference>
<dbReference type="PROSITE" id="PS00028">
    <property type="entry name" value="ZINC_FINGER_C2H2_1"/>
    <property type="match status" value="6"/>
</dbReference>
<feature type="compositionally biased region" description="Polar residues" evidence="8">
    <location>
        <begin position="1"/>
        <end position="21"/>
    </location>
</feature>
<feature type="domain" description="C2H2-type" evidence="9">
    <location>
        <begin position="1906"/>
        <end position="1933"/>
    </location>
</feature>
<dbReference type="PANTHER" id="PTHR24376">
    <property type="entry name" value="ZINC FINGER PROTEIN"/>
    <property type="match status" value="1"/>
</dbReference>
<feature type="compositionally biased region" description="Basic and acidic residues" evidence="8">
    <location>
        <begin position="1009"/>
        <end position="1023"/>
    </location>
</feature>
<name>A0ABD0KHD5_9CAEN</name>
<dbReference type="InterPro" id="IPR013087">
    <property type="entry name" value="Znf_C2H2_type"/>
</dbReference>
<sequence>MATTCNNDNKNNHGELSNSGDIHNIKNEGSKMTADEISQRSTVPEIKIEAVDNLDILDDVREFPGGDAEWSVLCEAPVTTTDQEGEDGDAWNDLGHDLDLKGGILVDIKQDSDMFMANSGVTEFDNKHSDARNPPTANHDFYWRHREKRHESDDEGSDVSDNKNVHERNSPSRNSPSEVDRSPEGSRDDANDRSSGRIANNIVRDSSGMSNDTQRHEGSTSNGGENEGNIPPAVSQVDEAVAETGDHKPPEVQSSAKYAITEALSSCGTEKTVCPGRKRKASCLAESLLAKESKRKQLEDFDKNIRSKHQDSGPSITIVNITSANPQEGPSVHSSPVADSNQVALQEGGQANRKDADASRGTERLSPRPADSQRSTCRRKQKRPQQRCRRTAGEDKVGYFLADGQEQMEELSSQISTQCGDENIPGSCDPEDGDLSPTGKELAGESTPADSATSGEPFTEMQPASVTDRFMLQPMQGLSQTAVAPGQSRQHVLYVPVYPSSMIPLTSPILGFSPMFQTTSPGNLFRTPVFPNSLPQTAKKKATEQGHLSVSENFPVLSSHLSAGAYQTNTTLSMQTVVSQGVQANTILSTMSSTQSLLSRPEKSSRLSKKDAQDTCERTPRKRQKKKAAGTQVSLASISSSGQSLFPSQAPLSSSGQPLFPTMNFATSATGLKMGTVGTQLGGSAQDNAAEGKQVAFSESTNSDIKPFENLLPHTPPGQNTDVYLAQENRPVPPIVVSSLQVTAPSHKSPRTNTKVRSGPKDRPAPSVGKLREELGTAKDVLHAKGHPQTTKHMDTQKFSLPGEGSKTRERGDSGPRKNLATPSAEDMKTVRSGPAVLSMLPSAVEGNAEPIDLSMKSVRPIPQKPKQRGDMDMDSQPKSIKKKTRKVASKEQSQESDPKETTNPQQTDEREDMSKSETPDEFCQSLTPSRIGTFAAPHLLVDDGRQTASAKPELQNPSTSEKLHSQNTESTCAEPPKRQQPKQKKPKTLRSNAEAQSPASLPEAGSTLKRETESDHHLRDGASKTNFVSECTQGFVKKRDKKGQPSRRQNKKPVILHKQLPKLETSLGSSQTDIPIQVTPARFPVLPFPAAGQNIPPPTIPPNTDSQSSSIPPSEDGLRTSLLLTGRSFASSSVSSPSGAPDSREAARPRRPGRIEPPSSAASPFVYANTLSGQCLPTLYSVAPSLVPNQPLPLRYAAVPQAMPLLGGLGDRQTLAQSIPVFLLLPQNNLVTADRAANFGHTQQQASADTANHTHTERTGGQDSTHAGTTDVGREVHEHSESQASQVGMSDREALPKKIHKQDSTFKMKSRKKIRRNGVKFEKGDQDSAIHDNNTASRHQEESPPTKSPMSEPQDSAEEQKVYPKPQRAKKGVPYRYRNDAAWVEDISDLSDLSEDHEELDITDDDDWMPDKDQDEGSSENEVETVPDWLFQTDTPARGRKRKRGPPPTRAKRSERSKPRLNRPRSGSDASQHSDPAQTYALDQASRRYQYSDPAQAGARLVRRSSPSHHCGPCQASDSAQHSSPFRRSLTGDHENSKANHEADNLKAALHSDDSQDGSGDAAKEDHDKDAVHVITVETITKRNEKRRVENAQSGKKDVAVLRADSKTFFAAMDDQLEHIERKKQKRPRTPYTDEDLTCRECSKRFANIYRLRRHEGSHREDRPFLCDICHKGFKQSGHRNEHRLTHDTKRRRSFLCNHCGVVIGSRSSFRYHLISHQHLLDSILAGEEDMLPGGVVCVGDVSELKKGSNLKREATDTLTSATAYTAYDCPHCDDRFATAQSLNSHLESHEEVQLRCHVQPFTCDRCGRCFTYRHNLEKHRALHVKPEKFHDMYRRKVEEHIASGKPHFKCEQCGKIYLRKETLRKHEKVHSGVKPFRCDHCYKCFTQKIHLTVHLRLHTGARPFQCRSCHRCFMDSTALARHVEKDTCREGGPVKVDRRRRRRKKQVTEENDTVDGTSTVKPLKCDKCTWRGKRSGNLKNHMSRAHAKSSDLSFRPRRSCSSRSSDLNKPEPVDETSRDVSPSQTEPVGQGLKGRKNRASPSQNHVSPSQPEPDDEGTTVKKNDVSPSEPEAGHQGTQEGKNYVSLCQPEPDDEGTTAKRNDSSPSEPEAVRQGTEEGKNYVSPSQTEPDDEGSRTKESHVRPSQPEPSDPYAMTTKNNDSRCGPEPSDLGSNTTENPLSPRQPGPMDQGYTERESHVSPSTLESSEQGSTTTESTLSSSQSESAESSHVSPLKDEHPGQGYKECESQAGPSQLEPANQGARARKKQRSRKKKSHVRPCQSEPGDQGSPALHLKETEPDCEPETLATHTATGAFTGDTDQNTVVCALQFPLSAVIPAEMATSS</sequence>
<feature type="compositionally biased region" description="Basic and acidic residues" evidence="8">
    <location>
        <begin position="178"/>
        <end position="195"/>
    </location>
</feature>
<feature type="domain" description="C2H2-type" evidence="9">
    <location>
        <begin position="1666"/>
        <end position="1693"/>
    </location>
</feature>
<feature type="compositionally biased region" description="Polar residues" evidence="8">
    <location>
        <begin position="990"/>
        <end position="1000"/>
    </location>
</feature>
<evidence type="ECO:0000256" key="1">
    <source>
        <dbReference type="ARBA" id="ARBA00004123"/>
    </source>
</evidence>
<feature type="compositionally biased region" description="Polar residues" evidence="8">
    <location>
        <begin position="1024"/>
        <end position="1033"/>
    </location>
</feature>
<comment type="caution">
    <text evidence="10">The sequence shown here is derived from an EMBL/GenBank/DDBJ whole genome shotgun (WGS) entry which is preliminary data.</text>
</comment>
<feature type="compositionally biased region" description="Basic and acidic residues" evidence="8">
    <location>
        <begin position="1320"/>
        <end position="1331"/>
    </location>
</feature>
<evidence type="ECO:0000256" key="8">
    <source>
        <dbReference type="SAM" id="MobiDB-lite"/>
    </source>
</evidence>
<feature type="compositionally biased region" description="Low complexity" evidence="8">
    <location>
        <begin position="2203"/>
        <end position="2230"/>
    </location>
</feature>
<feature type="compositionally biased region" description="Polar residues" evidence="8">
    <location>
        <begin position="410"/>
        <end position="420"/>
    </location>
</feature>
<feature type="region of interest" description="Disordered" evidence="8">
    <location>
        <begin position="1932"/>
        <end position="1959"/>
    </location>
</feature>
<feature type="compositionally biased region" description="Low complexity" evidence="8">
    <location>
        <begin position="219"/>
        <end position="229"/>
    </location>
</feature>
<dbReference type="InterPro" id="IPR036236">
    <property type="entry name" value="Znf_C2H2_sf"/>
</dbReference>
<feature type="compositionally biased region" description="Basic residues" evidence="8">
    <location>
        <begin position="1977"/>
        <end position="1989"/>
    </location>
</feature>
<feature type="compositionally biased region" description="Polar residues" evidence="8">
    <location>
        <begin position="956"/>
        <end position="972"/>
    </location>
</feature>
<feature type="domain" description="C2H2-type" evidence="9">
    <location>
        <begin position="1769"/>
        <end position="1791"/>
    </location>
</feature>
<feature type="region of interest" description="Disordered" evidence="8">
    <location>
        <begin position="849"/>
        <end position="1072"/>
    </location>
</feature>
<evidence type="ECO:0000256" key="4">
    <source>
        <dbReference type="ARBA" id="ARBA00022771"/>
    </source>
</evidence>
<dbReference type="GO" id="GO:0005634">
    <property type="term" value="C:nucleus"/>
    <property type="evidence" value="ECO:0007669"/>
    <property type="project" value="UniProtKB-SubCell"/>
</dbReference>
<keyword evidence="6" id="KW-0539">Nucleus</keyword>
<keyword evidence="2" id="KW-0479">Metal-binding</keyword>
<dbReference type="Proteomes" id="UP001519460">
    <property type="component" value="Unassembled WGS sequence"/>
</dbReference>
<feature type="compositionally biased region" description="Polar residues" evidence="8">
    <location>
        <begin position="2041"/>
        <end position="2051"/>
    </location>
</feature>
<gene>
    <name evidence="10" type="ORF">BaRGS_00022263</name>
</gene>
<feature type="region of interest" description="Disordered" evidence="8">
    <location>
        <begin position="1243"/>
        <end position="1574"/>
    </location>
</feature>
<evidence type="ECO:0000256" key="2">
    <source>
        <dbReference type="ARBA" id="ARBA00022723"/>
    </source>
</evidence>
<feature type="compositionally biased region" description="Polar residues" evidence="8">
    <location>
        <begin position="2172"/>
        <end position="2182"/>
    </location>
</feature>
<feature type="compositionally biased region" description="Polar residues" evidence="8">
    <location>
        <begin position="1469"/>
        <end position="1478"/>
    </location>
</feature>
<feature type="compositionally biased region" description="Basic and acidic residues" evidence="8">
    <location>
        <begin position="1291"/>
        <end position="1307"/>
    </location>
</feature>
<feature type="compositionally biased region" description="Basic and acidic residues" evidence="8">
    <location>
        <begin position="1531"/>
        <end position="1555"/>
    </location>
</feature>
<feature type="compositionally biased region" description="Basic and acidic residues" evidence="8">
    <location>
        <begin position="1563"/>
        <end position="1573"/>
    </location>
</feature>
<feature type="compositionally biased region" description="Basic and acidic residues" evidence="8">
    <location>
        <begin position="23"/>
        <end position="38"/>
    </location>
</feature>
<feature type="region of interest" description="Disordered" evidence="8">
    <location>
        <begin position="407"/>
        <end position="459"/>
    </location>
</feature>
<proteinExistence type="predicted"/>
<evidence type="ECO:0000256" key="5">
    <source>
        <dbReference type="ARBA" id="ARBA00022833"/>
    </source>
</evidence>
<feature type="compositionally biased region" description="Basic residues" evidence="8">
    <location>
        <begin position="1439"/>
        <end position="1452"/>
    </location>
</feature>
<feature type="compositionally biased region" description="Polar residues" evidence="8">
    <location>
        <begin position="312"/>
        <end position="344"/>
    </location>
</feature>
<feature type="compositionally biased region" description="Basic and acidic residues" evidence="8">
    <location>
        <begin position="160"/>
        <end position="170"/>
    </location>
</feature>
<feature type="compositionally biased region" description="Basic residues" evidence="8">
    <location>
        <begin position="376"/>
        <end position="390"/>
    </location>
</feature>
<feature type="region of interest" description="Disordered" evidence="8">
    <location>
        <begin position="1977"/>
        <end position="2319"/>
    </location>
</feature>
<feature type="compositionally biased region" description="Polar residues" evidence="8">
    <location>
        <begin position="1346"/>
        <end position="1355"/>
    </location>
</feature>
<feature type="region of interest" description="Disordered" evidence="8">
    <location>
        <begin position="124"/>
        <end position="256"/>
    </location>
</feature>
<protein>
    <recommendedName>
        <fullName evidence="9">C2H2-type domain-containing protein</fullName>
    </recommendedName>
</protein>
<feature type="compositionally biased region" description="Basic and acidic residues" evidence="8">
    <location>
        <begin position="889"/>
        <end position="901"/>
    </location>
</feature>
<evidence type="ECO:0000259" key="9">
    <source>
        <dbReference type="PROSITE" id="PS50157"/>
    </source>
</evidence>
<feature type="compositionally biased region" description="Basic residues" evidence="8">
    <location>
        <begin position="1037"/>
        <end position="1056"/>
    </location>
</feature>
<dbReference type="PANTHER" id="PTHR24376:SF235">
    <property type="entry name" value="C2H2-TYPE DOMAIN-CONTAINING PROTEIN"/>
    <property type="match status" value="1"/>
</dbReference>
<feature type="compositionally biased region" description="Acidic residues" evidence="8">
    <location>
        <begin position="1387"/>
        <end position="1426"/>
    </location>
</feature>
<feature type="compositionally biased region" description="Low complexity" evidence="8">
    <location>
        <begin position="1127"/>
        <end position="1142"/>
    </location>
</feature>
<feature type="domain" description="C2H2-type" evidence="9">
    <location>
        <begin position="1638"/>
        <end position="1665"/>
    </location>
</feature>